<name>A0A517QLD1_9PLAN</name>
<reference evidence="1 2" key="1">
    <citation type="submission" date="2019-02" db="EMBL/GenBank/DDBJ databases">
        <title>Deep-cultivation of Planctomycetes and their phenomic and genomic characterization uncovers novel biology.</title>
        <authorList>
            <person name="Wiegand S."/>
            <person name="Jogler M."/>
            <person name="Boedeker C."/>
            <person name="Pinto D."/>
            <person name="Vollmers J."/>
            <person name="Rivas-Marin E."/>
            <person name="Kohn T."/>
            <person name="Peeters S.H."/>
            <person name="Heuer A."/>
            <person name="Rast P."/>
            <person name="Oberbeckmann S."/>
            <person name="Bunk B."/>
            <person name="Jeske O."/>
            <person name="Meyerdierks A."/>
            <person name="Storesund J.E."/>
            <person name="Kallscheuer N."/>
            <person name="Luecker S."/>
            <person name="Lage O.M."/>
            <person name="Pohl T."/>
            <person name="Merkel B.J."/>
            <person name="Hornburger P."/>
            <person name="Mueller R.-W."/>
            <person name="Bruemmer F."/>
            <person name="Labrenz M."/>
            <person name="Spormann A.M."/>
            <person name="Op den Camp H."/>
            <person name="Overmann J."/>
            <person name="Amann R."/>
            <person name="Jetten M.S.M."/>
            <person name="Mascher T."/>
            <person name="Medema M.H."/>
            <person name="Devos D.P."/>
            <person name="Kaster A.-K."/>
            <person name="Ovreas L."/>
            <person name="Rohde M."/>
            <person name="Galperin M.Y."/>
            <person name="Jogler C."/>
        </authorList>
    </citation>
    <scope>NUCLEOTIDE SEQUENCE [LARGE SCALE GENOMIC DNA]</scope>
    <source>
        <strain evidence="1 2">Mal48</strain>
    </source>
</reference>
<dbReference type="GO" id="GO:0032259">
    <property type="term" value="P:methylation"/>
    <property type="evidence" value="ECO:0007669"/>
    <property type="project" value="UniProtKB-KW"/>
</dbReference>
<sequence>MQTPVPPFVVIDGQHEAKLRNVPEGLIAEIMPSWEIRFNLQENPCMWFDPETLACQHYEHRPQACRDFEINCSSCHSIRDRCGIGS</sequence>
<protein>
    <submittedName>
        <fullName evidence="1">Flagellin N-methylase</fullName>
    </submittedName>
</protein>
<keyword evidence="1" id="KW-0808">Transferase</keyword>
<proteinExistence type="predicted"/>
<evidence type="ECO:0000313" key="1">
    <source>
        <dbReference type="EMBL" id="QDT32419.1"/>
    </source>
</evidence>
<keyword evidence="1" id="KW-0282">Flagellum</keyword>
<dbReference type="EMBL" id="CP036267">
    <property type="protein sequence ID" value="QDT32419.1"/>
    <property type="molecule type" value="Genomic_DNA"/>
</dbReference>
<keyword evidence="1" id="KW-0966">Cell projection</keyword>
<keyword evidence="2" id="KW-1185">Reference proteome</keyword>
<organism evidence="1 2">
    <name type="scientific">Thalassoglobus polymorphus</name>
    <dbReference type="NCBI Taxonomy" id="2527994"/>
    <lineage>
        <taxon>Bacteria</taxon>
        <taxon>Pseudomonadati</taxon>
        <taxon>Planctomycetota</taxon>
        <taxon>Planctomycetia</taxon>
        <taxon>Planctomycetales</taxon>
        <taxon>Planctomycetaceae</taxon>
        <taxon>Thalassoglobus</taxon>
    </lineage>
</organism>
<dbReference type="AlphaFoldDB" id="A0A517QLD1"/>
<evidence type="ECO:0000313" key="2">
    <source>
        <dbReference type="Proteomes" id="UP000315724"/>
    </source>
</evidence>
<keyword evidence="1" id="KW-0969">Cilium</keyword>
<gene>
    <name evidence="1" type="ORF">Mal48_16650</name>
</gene>
<dbReference type="GO" id="GO:0008168">
    <property type="term" value="F:methyltransferase activity"/>
    <property type="evidence" value="ECO:0007669"/>
    <property type="project" value="UniProtKB-KW"/>
</dbReference>
<accession>A0A517QLD1</accession>
<dbReference type="InterPro" id="IPR005358">
    <property type="entry name" value="Puta_zinc/iron-chelating_dom"/>
</dbReference>
<dbReference type="KEGG" id="tpol:Mal48_16650"/>
<keyword evidence="1" id="KW-0489">Methyltransferase</keyword>
<dbReference type="Proteomes" id="UP000315724">
    <property type="component" value="Chromosome"/>
</dbReference>
<dbReference type="Pfam" id="PF03692">
    <property type="entry name" value="CxxCxxCC"/>
    <property type="match status" value="1"/>
</dbReference>